<evidence type="ECO:0000313" key="3">
    <source>
        <dbReference type="Proteomes" id="UP001396334"/>
    </source>
</evidence>
<proteinExistence type="predicted"/>
<reference evidence="2 3" key="1">
    <citation type="journal article" date="2024" name="G3 (Bethesda)">
        <title>Genome assembly of Hibiscus sabdariffa L. provides insights into metabolisms of medicinal natural products.</title>
        <authorList>
            <person name="Kim T."/>
        </authorList>
    </citation>
    <scope>NUCLEOTIDE SEQUENCE [LARGE SCALE GENOMIC DNA]</scope>
    <source>
        <strain evidence="2">TK-2024</strain>
        <tissue evidence="2">Old leaves</tissue>
    </source>
</reference>
<feature type="region of interest" description="Disordered" evidence="1">
    <location>
        <begin position="144"/>
        <end position="167"/>
    </location>
</feature>
<gene>
    <name evidence="2" type="ORF">V6N11_009168</name>
</gene>
<evidence type="ECO:0000313" key="2">
    <source>
        <dbReference type="EMBL" id="KAK8990467.1"/>
    </source>
</evidence>
<sequence>MHAFPFASVSTIPAKSIPCPNTSSGVYKSGPIHVVSSGDNQDINTAPTKPDQRCTEQINIDRGCVGQLNNDTSNFVQVESDPATSAQVNVDQASIEHAVSDQFEIAEQELRMNECEGCYDLDDGPVTQAEGIPVEEGGEVVSIEDQPSVVQTELPTTASVPMESASS</sequence>
<evidence type="ECO:0000256" key="1">
    <source>
        <dbReference type="SAM" id="MobiDB-lite"/>
    </source>
</evidence>
<feature type="compositionally biased region" description="Polar residues" evidence="1">
    <location>
        <begin position="148"/>
        <end position="167"/>
    </location>
</feature>
<accession>A0ABR2PQ88</accession>
<protein>
    <submittedName>
        <fullName evidence="2">Uncharacterized protein</fullName>
    </submittedName>
</protein>
<dbReference type="Proteomes" id="UP001396334">
    <property type="component" value="Unassembled WGS sequence"/>
</dbReference>
<dbReference type="EMBL" id="JBBPBN010000054">
    <property type="protein sequence ID" value="KAK8990467.1"/>
    <property type="molecule type" value="Genomic_DNA"/>
</dbReference>
<organism evidence="2 3">
    <name type="scientific">Hibiscus sabdariffa</name>
    <name type="common">roselle</name>
    <dbReference type="NCBI Taxonomy" id="183260"/>
    <lineage>
        <taxon>Eukaryota</taxon>
        <taxon>Viridiplantae</taxon>
        <taxon>Streptophyta</taxon>
        <taxon>Embryophyta</taxon>
        <taxon>Tracheophyta</taxon>
        <taxon>Spermatophyta</taxon>
        <taxon>Magnoliopsida</taxon>
        <taxon>eudicotyledons</taxon>
        <taxon>Gunneridae</taxon>
        <taxon>Pentapetalae</taxon>
        <taxon>rosids</taxon>
        <taxon>malvids</taxon>
        <taxon>Malvales</taxon>
        <taxon>Malvaceae</taxon>
        <taxon>Malvoideae</taxon>
        <taxon>Hibiscus</taxon>
    </lineage>
</organism>
<name>A0ABR2PQ88_9ROSI</name>
<keyword evidence="3" id="KW-1185">Reference proteome</keyword>
<comment type="caution">
    <text evidence="2">The sequence shown here is derived from an EMBL/GenBank/DDBJ whole genome shotgun (WGS) entry which is preliminary data.</text>
</comment>